<reference evidence="4" key="1">
    <citation type="journal article" date="2019" name="Int. J. Syst. Evol. Microbiol.">
        <title>The Global Catalogue of Microorganisms (GCM) 10K type strain sequencing project: providing services to taxonomists for standard genome sequencing and annotation.</title>
        <authorList>
            <consortium name="The Broad Institute Genomics Platform"/>
            <consortium name="The Broad Institute Genome Sequencing Center for Infectious Disease"/>
            <person name="Wu L."/>
            <person name="Ma J."/>
        </authorList>
    </citation>
    <scope>NUCLEOTIDE SEQUENCE [LARGE SCALE GENOMIC DNA]</scope>
    <source>
        <strain evidence="4">CECT 7477</strain>
    </source>
</reference>
<dbReference type="Proteomes" id="UP001595814">
    <property type="component" value="Unassembled WGS sequence"/>
</dbReference>
<feature type="chain" id="PRO_5047263967" evidence="1">
    <location>
        <begin position="22"/>
        <end position="142"/>
    </location>
</feature>
<dbReference type="InterPro" id="IPR032710">
    <property type="entry name" value="NTF2-like_dom_sf"/>
</dbReference>
<evidence type="ECO:0000259" key="2">
    <source>
        <dbReference type="Pfam" id="PF14534"/>
    </source>
</evidence>
<evidence type="ECO:0000313" key="3">
    <source>
        <dbReference type="EMBL" id="MFC4096936.1"/>
    </source>
</evidence>
<evidence type="ECO:0000256" key="1">
    <source>
        <dbReference type="SAM" id="SignalP"/>
    </source>
</evidence>
<dbReference type="Pfam" id="PF14534">
    <property type="entry name" value="DUF4440"/>
    <property type="match status" value="1"/>
</dbReference>
<protein>
    <submittedName>
        <fullName evidence="3">Nuclear transport factor 2 family protein</fullName>
    </submittedName>
</protein>
<feature type="domain" description="DUF4440" evidence="2">
    <location>
        <begin position="32"/>
        <end position="134"/>
    </location>
</feature>
<dbReference type="InterPro" id="IPR027843">
    <property type="entry name" value="DUF4440"/>
</dbReference>
<proteinExistence type="predicted"/>
<keyword evidence="1" id="KW-0732">Signal</keyword>
<dbReference type="Gene3D" id="3.10.450.50">
    <property type="match status" value="1"/>
</dbReference>
<evidence type="ECO:0000313" key="4">
    <source>
        <dbReference type="Proteomes" id="UP001595814"/>
    </source>
</evidence>
<organism evidence="3 4">
    <name type="scientific">Euzebyella saccharophila</name>
    <dbReference type="NCBI Taxonomy" id="679664"/>
    <lineage>
        <taxon>Bacteria</taxon>
        <taxon>Pseudomonadati</taxon>
        <taxon>Bacteroidota</taxon>
        <taxon>Flavobacteriia</taxon>
        <taxon>Flavobacteriales</taxon>
        <taxon>Flavobacteriaceae</taxon>
        <taxon>Euzebyella</taxon>
    </lineage>
</organism>
<dbReference type="RefSeq" id="WP_192461666.1">
    <property type="nucleotide sequence ID" value="NZ_JACYFJ010000002.1"/>
</dbReference>
<dbReference type="SUPFAM" id="SSF54427">
    <property type="entry name" value="NTF2-like"/>
    <property type="match status" value="1"/>
</dbReference>
<gene>
    <name evidence="3" type="ORF">ACFOUT_13690</name>
</gene>
<sequence>MMNIKKSLSLFLLLAFLQLNAQTDAQRIEKGVEKLYEAMVNKDKKGLMHLTSKQLTYGHSSGTIENREEYVEAVLTGSFDFFSIIPEDQTIYISNDTGIARHIFVATGTNNGEKADVRIGVLMTWQKQGDNWQLLARQAYKL</sequence>
<comment type="caution">
    <text evidence="3">The sequence shown here is derived from an EMBL/GenBank/DDBJ whole genome shotgun (WGS) entry which is preliminary data.</text>
</comment>
<keyword evidence="4" id="KW-1185">Reference proteome</keyword>
<name>A0ABV8JTH0_9FLAO</name>
<dbReference type="EMBL" id="JBHSAW010000010">
    <property type="protein sequence ID" value="MFC4096936.1"/>
    <property type="molecule type" value="Genomic_DNA"/>
</dbReference>
<accession>A0ABV8JTH0</accession>
<feature type="signal peptide" evidence="1">
    <location>
        <begin position="1"/>
        <end position="21"/>
    </location>
</feature>